<proteinExistence type="predicted"/>
<feature type="domain" description="Limonene-1,2-epoxide hydrolase" evidence="1">
    <location>
        <begin position="37"/>
        <end position="123"/>
    </location>
</feature>
<organism evidence="2 4">
    <name type="scientific">Mycobacterium talmoniae</name>
    <dbReference type="NCBI Taxonomy" id="1858794"/>
    <lineage>
        <taxon>Bacteria</taxon>
        <taxon>Bacillati</taxon>
        <taxon>Actinomycetota</taxon>
        <taxon>Actinomycetes</taxon>
        <taxon>Mycobacteriales</taxon>
        <taxon>Mycobacteriaceae</taxon>
        <taxon>Mycobacterium</taxon>
    </lineage>
</organism>
<comment type="caution">
    <text evidence="2">The sequence shown here is derived from an EMBL/GenBank/DDBJ whole genome shotgun (WGS) entry which is preliminary data.</text>
</comment>
<dbReference type="GO" id="GO:0016787">
    <property type="term" value="F:hydrolase activity"/>
    <property type="evidence" value="ECO:0007669"/>
    <property type="project" value="UniProtKB-KW"/>
</dbReference>
<dbReference type="Pfam" id="PF07858">
    <property type="entry name" value="LEH"/>
    <property type="match status" value="1"/>
</dbReference>
<reference evidence="3" key="3">
    <citation type="submission" date="2018-01" db="EMBL/GenBank/DDBJ databases">
        <authorList>
            <person name="Gaut B.S."/>
            <person name="Morton B.R."/>
            <person name="Clegg M.T."/>
            <person name="Duvall M.R."/>
        </authorList>
    </citation>
    <scope>NUCLEOTIDE SEQUENCE</scope>
    <source>
        <strain evidence="3">ATCC BAA-2683</strain>
    </source>
</reference>
<reference evidence="2 4" key="1">
    <citation type="submission" date="2016-10" db="EMBL/GenBank/DDBJ databases">
        <title>Genome sequence of Mycobacterium talmonii.</title>
        <authorList>
            <person name="Greninger A.L."/>
            <person name="Elliott B."/>
            <person name="Vasireddy S."/>
            <person name="Vasireddy R."/>
        </authorList>
    </citation>
    <scope>NUCLEOTIDE SEQUENCE [LARGE SCALE GENOMIC DNA]</scope>
    <source>
        <strain evidence="2">MO-5499</strain>
        <strain evidence="4">NE-TNMC-100812</strain>
    </source>
</reference>
<evidence type="ECO:0000259" key="1">
    <source>
        <dbReference type="Pfam" id="PF07858"/>
    </source>
</evidence>
<keyword evidence="2" id="KW-0378">Hydrolase</keyword>
<dbReference type="EMBL" id="MLQM01000001">
    <property type="protein sequence ID" value="OHV06895.1"/>
    <property type="molecule type" value="Genomic_DNA"/>
</dbReference>
<sequence>MTVSGEEAMVRDILAMWSTGVEGVKESFRHYGSRNLVWWNSARGALTGLDVCLQALDQMFDVLEIAAVAVPIHTLFTAPGRAVVERSDNLYRGDGTLIAEIPVTGVIGFDGAKMVVWRDYCDDWMTKLSLGQPVMPVPASAVL</sequence>
<dbReference type="AlphaFoldDB" id="A0A1S1NR27"/>
<reference evidence="3 5" key="2">
    <citation type="journal article" date="2017" name="Int. J. Syst. Evol. Microbiol.">
        <title>Mycobacterium talmoniae sp. nov., a slowly growing mycobacterium isolated from human respiratory samples.</title>
        <authorList>
            <person name="Davidson R.M."/>
            <person name="DeGroote M.A."/>
            <person name="Marola J.L."/>
            <person name="Buss S."/>
            <person name="Jones V."/>
            <person name="McNeil M.R."/>
            <person name="Freifeld A.G."/>
            <person name="Elaine Epperson L."/>
            <person name="Hasan N.A."/>
            <person name="Jackson M."/>
            <person name="Iwen P.C."/>
            <person name="Salfinger M."/>
            <person name="Strong M."/>
        </authorList>
    </citation>
    <scope>NUCLEOTIDE SEQUENCE [LARGE SCALE GENOMIC DNA]</scope>
    <source>
        <strain evidence="3 5">ATCC BAA-2683</strain>
    </source>
</reference>
<dbReference type="EMBL" id="PPEA01000254">
    <property type="protein sequence ID" value="PQM47965.1"/>
    <property type="molecule type" value="Genomic_DNA"/>
</dbReference>
<accession>A0A1S1NR27</accession>
<dbReference type="RefSeq" id="WP_071019267.1">
    <property type="nucleotide sequence ID" value="NZ_MLQM01000001.1"/>
</dbReference>
<gene>
    <name evidence="2" type="ORF">BKN37_00160</name>
    <name evidence="3" type="ORF">C1Y40_01788</name>
</gene>
<evidence type="ECO:0000313" key="5">
    <source>
        <dbReference type="Proteomes" id="UP000238296"/>
    </source>
</evidence>
<evidence type="ECO:0000313" key="3">
    <source>
        <dbReference type="EMBL" id="PQM47965.1"/>
    </source>
</evidence>
<name>A0A1S1NR27_9MYCO</name>
<keyword evidence="4" id="KW-1185">Reference proteome</keyword>
<evidence type="ECO:0000313" key="4">
    <source>
        <dbReference type="Proteomes" id="UP000179734"/>
    </source>
</evidence>
<dbReference type="SUPFAM" id="SSF54427">
    <property type="entry name" value="NTF2-like"/>
    <property type="match status" value="1"/>
</dbReference>
<dbReference type="Proteomes" id="UP000179734">
    <property type="component" value="Unassembled WGS sequence"/>
</dbReference>
<dbReference type="InterPro" id="IPR032710">
    <property type="entry name" value="NTF2-like_dom_sf"/>
</dbReference>
<dbReference type="Proteomes" id="UP000238296">
    <property type="component" value="Unassembled WGS sequence"/>
</dbReference>
<protein>
    <submittedName>
        <fullName evidence="2">Limonene-1,2-epoxide hydrolase</fullName>
    </submittedName>
</protein>
<evidence type="ECO:0000313" key="2">
    <source>
        <dbReference type="EMBL" id="OHV06895.1"/>
    </source>
</evidence>
<dbReference type="InterPro" id="IPR013100">
    <property type="entry name" value="LEH"/>
</dbReference>
<dbReference type="Gene3D" id="3.10.450.50">
    <property type="match status" value="1"/>
</dbReference>